<gene>
    <name evidence="1" type="ORF">R1flu_019739</name>
</gene>
<organism evidence="1 2">
    <name type="scientific">Riccia fluitans</name>
    <dbReference type="NCBI Taxonomy" id="41844"/>
    <lineage>
        <taxon>Eukaryota</taxon>
        <taxon>Viridiplantae</taxon>
        <taxon>Streptophyta</taxon>
        <taxon>Embryophyta</taxon>
        <taxon>Marchantiophyta</taxon>
        <taxon>Marchantiopsida</taxon>
        <taxon>Marchantiidae</taxon>
        <taxon>Marchantiales</taxon>
        <taxon>Ricciaceae</taxon>
        <taxon>Riccia</taxon>
    </lineage>
</organism>
<accession>A0ABD1ZL38</accession>
<evidence type="ECO:0000313" key="2">
    <source>
        <dbReference type="Proteomes" id="UP001605036"/>
    </source>
</evidence>
<proteinExistence type="predicted"/>
<keyword evidence="2" id="KW-1185">Reference proteome</keyword>
<sequence length="106" mass="11735">MTFAGAGAAGCDLELIPLKVGLTYQTIGLNIDEDRKRRCRGKIFALEDCQRKYRKEPERGMMCKHLNHAAALCLLSCVCPEEVESVQYQCASQGPSSNISTQLRVV</sequence>
<dbReference type="AlphaFoldDB" id="A0ABD1ZL38"/>
<comment type="caution">
    <text evidence="1">The sequence shown here is derived from an EMBL/GenBank/DDBJ whole genome shotgun (WGS) entry which is preliminary data.</text>
</comment>
<reference evidence="1 2" key="1">
    <citation type="submission" date="2024-09" db="EMBL/GenBank/DDBJ databases">
        <title>Chromosome-scale assembly of Riccia fluitans.</title>
        <authorList>
            <person name="Paukszto L."/>
            <person name="Sawicki J."/>
            <person name="Karawczyk K."/>
            <person name="Piernik-Szablinska J."/>
            <person name="Szczecinska M."/>
            <person name="Mazdziarz M."/>
        </authorList>
    </citation>
    <scope>NUCLEOTIDE SEQUENCE [LARGE SCALE GENOMIC DNA]</scope>
    <source>
        <strain evidence="1">Rf_01</strain>
        <tissue evidence="1">Aerial parts of the thallus</tissue>
    </source>
</reference>
<protein>
    <submittedName>
        <fullName evidence="1">Uncharacterized protein</fullName>
    </submittedName>
</protein>
<evidence type="ECO:0000313" key="1">
    <source>
        <dbReference type="EMBL" id="KAL2651611.1"/>
    </source>
</evidence>
<dbReference type="EMBL" id="JBHFFA010000001">
    <property type="protein sequence ID" value="KAL2651611.1"/>
    <property type="molecule type" value="Genomic_DNA"/>
</dbReference>
<dbReference type="Proteomes" id="UP001605036">
    <property type="component" value="Unassembled WGS sequence"/>
</dbReference>
<name>A0ABD1ZL38_9MARC</name>